<dbReference type="SUPFAM" id="SSF53597">
    <property type="entry name" value="Dihydrofolate reductase-like"/>
    <property type="match status" value="1"/>
</dbReference>
<sequence length="280" mass="30398">MRPLIVCNFVTLDGCYEDATRTLAPLFEYQHPDYHADDQFDHYTLSLLKRAGTLLLAGHESALNNLRYWQGVLTDPAATDVRRAFARRIAQIEVVTVSDHLTPDDLTAFPNARAVRVADAPDAVRTLKGQPGGPLLILLSRLLWNDLLARGLVDELHLTTFPLLAGPGGTPLFTGRPPVPFRLLRSETFPGSGNVLNVWATAMLLPEGPMREDVLSDLPRVAAPARRALTNAGVTTLAALAERTEREIAALHGMGPKALGTLREALAVHSLTFAAPQEAP</sequence>
<organism evidence="2 3">
    <name type="scientific">Deinococcus soli</name>
    <name type="common">ex Cha et al. 2016</name>
    <dbReference type="NCBI Taxonomy" id="1309411"/>
    <lineage>
        <taxon>Bacteria</taxon>
        <taxon>Thermotogati</taxon>
        <taxon>Deinococcota</taxon>
        <taxon>Deinococci</taxon>
        <taxon>Deinococcales</taxon>
        <taxon>Deinococcaceae</taxon>
        <taxon>Deinococcus</taxon>
    </lineage>
</organism>
<feature type="domain" description="Bacterial bifunctional deaminase-reductase C-terminal" evidence="1">
    <location>
        <begin position="107"/>
        <end position="189"/>
    </location>
</feature>
<dbReference type="GO" id="GO:0009231">
    <property type="term" value="P:riboflavin biosynthetic process"/>
    <property type="evidence" value="ECO:0007669"/>
    <property type="project" value="InterPro"/>
</dbReference>
<dbReference type="Gene3D" id="3.40.430.10">
    <property type="entry name" value="Dihydrofolate Reductase, subunit A"/>
    <property type="match status" value="1"/>
</dbReference>
<dbReference type="AlphaFoldDB" id="A0AAE3XFT9"/>
<name>A0AAE3XFT9_9DEIO</name>
<protein>
    <recommendedName>
        <fullName evidence="1">Bacterial bifunctional deaminase-reductase C-terminal domain-containing protein</fullName>
    </recommendedName>
</protein>
<dbReference type="EMBL" id="JAVDQK010000008">
    <property type="protein sequence ID" value="MDR6219722.1"/>
    <property type="molecule type" value="Genomic_DNA"/>
</dbReference>
<accession>A0AAE3XFT9</accession>
<dbReference type="Gene3D" id="1.10.150.20">
    <property type="entry name" value="5' to 3' exonuclease, C-terminal subdomain"/>
    <property type="match status" value="1"/>
</dbReference>
<dbReference type="Pfam" id="PF01872">
    <property type="entry name" value="RibD_C"/>
    <property type="match status" value="1"/>
</dbReference>
<evidence type="ECO:0000259" key="1">
    <source>
        <dbReference type="Pfam" id="PF01872"/>
    </source>
</evidence>
<dbReference type="Proteomes" id="UP001185331">
    <property type="component" value="Unassembled WGS sequence"/>
</dbReference>
<gene>
    <name evidence="2" type="ORF">J2Y00_003326</name>
</gene>
<evidence type="ECO:0000313" key="2">
    <source>
        <dbReference type="EMBL" id="MDR6219722.1"/>
    </source>
</evidence>
<dbReference type="InterPro" id="IPR024072">
    <property type="entry name" value="DHFR-like_dom_sf"/>
</dbReference>
<proteinExistence type="predicted"/>
<dbReference type="SUPFAM" id="SSF47789">
    <property type="entry name" value="C-terminal domain of RNA polymerase alpha subunit"/>
    <property type="match status" value="1"/>
</dbReference>
<dbReference type="RefSeq" id="WP_309855711.1">
    <property type="nucleotide sequence ID" value="NZ_JAVDQJ010000007.1"/>
</dbReference>
<comment type="caution">
    <text evidence="2">The sequence shown here is derived from an EMBL/GenBank/DDBJ whole genome shotgun (WGS) entry which is preliminary data.</text>
</comment>
<reference evidence="2" key="1">
    <citation type="submission" date="2023-07" db="EMBL/GenBank/DDBJ databases">
        <title>Sorghum-associated microbial communities from plants grown in Nebraska, USA.</title>
        <authorList>
            <person name="Schachtman D."/>
        </authorList>
    </citation>
    <scope>NUCLEOTIDE SEQUENCE</scope>
    <source>
        <strain evidence="2">BE330</strain>
    </source>
</reference>
<dbReference type="GO" id="GO:0008703">
    <property type="term" value="F:5-amino-6-(5-phosphoribosylamino)uracil reductase activity"/>
    <property type="evidence" value="ECO:0007669"/>
    <property type="project" value="InterPro"/>
</dbReference>
<evidence type="ECO:0000313" key="3">
    <source>
        <dbReference type="Proteomes" id="UP001185331"/>
    </source>
</evidence>
<dbReference type="InterPro" id="IPR002734">
    <property type="entry name" value="RibDG_C"/>
</dbReference>